<dbReference type="EMBL" id="QGMY01000007">
    <property type="protein sequence ID" value="PWR72314.1"/>
    <property type="molecule type" value="Genomic_DNA"/>
</dbReference>
<sequence length="292" mass="32144">MKPENLHTNPASFLEGSIREFCRDSPANSLRNQANERAYEEPLVGFSSGGDPLYDEIATDIGPPSLTPAEIFCQAVPGIHVVAEDLTIISWILPQTRATCMDNRSETMYPSERWIRAKHFGRDVSKYLAEHLVRIFLDAGISAINPTAVPFFSIQETKTYGLASTWSDRHAAYVSGLGTFGLCDGLITPIGKAVICGSVIAQIRIPPTPRPYTDHHASCLFYAKETCGICMKRCPVGAITPLGHDKELCRNHCFGVAQTYARETYGIDEYGCGLCQTGVPCEARNPVRIKER</sequence>
<dbReference type="OrthoDB" id="23478at2157"/>
<keyword evidence="3" id="KW-1185">Reference proteome</keyword>
<dbReference type="RefSeq" id="WP_109968804.1">
    <property type="nucleotide sequence ID" value="NZ_CP176093.1"/>
</dbReference>
<feature type="domain" description="4Fe-4S ferredoxin-type" evidence="1">
    <location>
        <begin position="209"/>
        <end position="244"/>
    </location>
</feature>
<dbReference type="AlphaFoldDB" id="A0A2V2MVY3"/>
<dbReference type="PANTHER" id="PTHR42827">
    <property type="entry name" value="IRON-SULFUR CLUSTER-BINDING PROTEIN-RELATED"/>
    <property type="match status" value="1"/>
</dbReference>
<evidence type="ECO:0000313" key="2">
    <source>
        <dbReference type="EMBL" id="PWR72314.1"/>
    </source>
</evidence>
<dbReference type="GeneID" id="97547796"/>
<comment type="caution">
    <text evidence="2">The sequence shown here is derived from an EMBL/GenBank/DDBJ whole genome shotgun (WGS) entry which is preliminary data.</text>
</comment>
<dbReference type="PANTHER" id="PTHR42827:SF1">
    <property type="entry name" value="IRON-SULFUR CLUSTER-BINDING PROTEIN"/>
    <property type="match status" value="1"/>
</dbReference>
<accession>A0A2V2MVY3</accession>
<evidence type="ECO:0000313" key="3">
    <source>
        <dbReference type="Proteomes" id="UP000245657"/>
    </source>
</evidence>
<reference evidence="2 3" key="1">
    <citation type="submission" date="2018-05" db="EMBL/GenBank/DDBJ databases">
        <title>Draft genome of Methanospirillum lacunae Ki8-1.</title>
        <authorList>
            <person name="Dueholm M.S."/>
            <person name="Nielsen P.H."/>
            <person name="Bakmann L.F."/>
            <person name="Otzen D.E."/>
        </authorList>
    </citation>
    <scope>NUCLEOTIDE SEQUENCE [LARGE SCALE GENOMIC DNA]</scope>
    <source>
        <strain evidence="2 3">Ki8-1</strain>
    </source>
</reference>
<dbReference type="Proteomes" id="UP000245657">
    <property type="component" value="Unassembled WGS sequence"/>
</dbReference>
<name>A0A2V2MVY3_9EURY</name>
<organism evidence="2 3">
    <name type="scientific">Methanospirillum lacunae</name>
    <dbReference type="NCBI Taxonomy" id="668570"/>
    <lineage>
        <taxon>Archaea</taxon>
        <taxon>Methanobacteriati</taxon>
        <taxon>Methanobacteriota</taxon>
        <taxon>Stenosarchaea group</taxon>
        <taxon>Methanomicrobia</taxon>
        <taxon>Methanomicrobiales</taxon>
        <taxon>Methanospirillaceae</taxon>
        <taxon>Methanospirillum</taxon>
    </lineage>
</organism>
<dbReference type="PROSITE" id="PS51379">
    <property type="entry name" value="4FE4S_FER_2"/>
    <property type="match status" value="1"/>
</dbReference>
<gene>
    <name evidence="2" type="ORF">DK846_10105</name>
</gene>
<protein>
    <submittedName>
        <fullName evidence="2">4Fe-4S ferredoxin</fullName>
    </submittedName>
</protein>
<dbReference type="InterPro" id="IPR017896">
    <property type="entry name" value="4Fe4S_Fe-S-bd"/>
</dbReference>
<evidence type="ECO:0000259" key="1">
    <source>
        <dbReference type="PROSITE" id="PS51379"/>
    </source>
</evidence>
<proteinExistence type="predicted"/>